<proteinExistence type="predicted"/>
<reference evidence="1" key="1">
    <citation type="submission" date="2018-05" db="EMBL/GenBank/DDBJ databases">
        <title>Draft genome of Mucuna pruriens seed.</title>
        <authorList>
            <person name="Nnadi N.E."/>
            <person name="Vos R."/>
            <person name="Hasami M.H."/>
            <person name="Devisetty U.K."/>
            <person name="Aguiy J.C."/>
        </authorList>
    </citation>
    <scope>NUCLEOTIDE SEQUENCE [LARGE SCALE GENOMIC DNA]</scope>
    <source>
        <strain evidence="1">JCA_2017</strain>
    </source>
</reference>
<sequence length="66" mass="7746">MGHLQEKKLLRKRLLTSWKVIMSLPQEIWTNKEISITTINIFYMLSNISARKWVDSSNWIVVAAIT</sequence>
<gene>
    <name evidence="1" type="ORF">CR513_29174</name>
</gene>
<dbReference type="EMBL" id="QJKJ01005759">
    <property type="protein sequence ID" value="RDX89138.1"/>
    <property type="molecule type" value="Genomic_DNA"/>
</dbReference>
<dbReference type="Proteomes" id="UP000257109">
    <property type="component" value="Unassembled WGS sequence"/>
</dbReference>
<organism evidence="1 2">
    <name type="scientific">Mucuna pruriens</name>
    <name type="common">Velvet bean</name>
    <name type="synonym">Dolichos pruriens</name>
    <dbReference type="NCBI Taxonomy" id="157652"/>
    <lineage>
        <taxon>Eukaryota</taxon>
        <taxon>Viridiplantae</taxon>
        <taxon>Streptophyta</taxon>
        <taxon>Embryophyta</taxon>
        <taxon>Tracheophyta</taxon>
        <taxon>Spermatophyta</taxon>
        <taxon>Magnoliopsida</taxon>
        <taxon>eudicotyledons</taxon>
        <taxon>Gunneridae</taxon>
        <taxon>Pentapetalae</taxon>
        <taxon>rosids</taxon>
        <taxon>fabids</taxon>
        <taxon>Fabales</taxon>
        <taxon>Fabaceae</taxon>
        <taxon>Papilionoideae</taxon>
        <taxon>50 kb inversion clade</taxon>
        <taxon>NPAAA clade</taxon>
        <taxon>indigoferoid/millettioid clade</taxon>
        <taxon>Phaseoleae</taxon>
        <taxon>Mucuna</taxon>
    </lineage>
</organism>
<dbReference type="AlphaFoldDB" id="A0A371GEX7"/>
<feature type="non-terminal residue" evidence="1">
    <location>
        <position position="1"/>
    </location>
</feature>
<accession>A0A371GEX7</accession>
<comment type="caution">
    <text evidence="1">The sequence shown here is derived from an EMBL/GenBank/DDBJ whole genome shotgun (WGS) entry which is preliminary data.</text>
</comment>
<protein>
    <submittedName>
        <fullName evidence="1">Uncharacterized protein</fullName>
    </submittedName>
</protein>
<evidence type="ECO:0000313" key="1">
    <source>
        <dbReference type="EMBL" id="RDX89138.1"/>
    </source>
</evidence>
<name>A0A371GEX7_MUCPR</name>
<keyword evidence="2" id="KW-1185">Reference proteome</keyword>
<evidence type="ECO:0000313" key="2">
    <source>
        <dbReference type="Proteomes" id="UP000257109"/>
    </source>
</evidence>